<feature type="region of interest" description="Disordered" evidence="1">
    <location>
        <begin position="19"/>
        <end position="67"/>
    </location>
</feature>
<accession>A0A2P2IIG3</accession>
<dbReference type="AlphaFoldDB" id="A0A2P2IIG3"/>
<reference evidence="2" key="1">
    <citation type="submission" date="2018-02" db="EMBL/GenBank/DDBJ databases">
        <title>Rhizophora mucronata_Transcriptome.</title>
        <authorList>
            <person name="Meera S.P."/>
            <person name="Sreeshan A."/>
            <person name="Augustine A."/>
        </authorList>
    </citation>
    <scope>NUCLEOTIDE SEQUENCE</scope>
    <source>
        <tissue evidence="2">Leaf</tissue>
    </source>
</reference>
<proteinExistence type="predicted"/>
<evidence type="ECO:0000313" key="2">
    <source>
        <dbReference type="EMBL" id="MBW80957.1"/>
    </source>
</evidence>
<organism evidence="2">
    <name type="scientific">Rhizophora mucronata</name>
    <name type="common">Asiatic mangrove</name>
    <dbReference type="NCBI Taxonomy" id="61149"/>
    <lineage>
        <taxon>Eukaryota</taxon>
        <taxon>Viridiplantae</taxon>
        <taxon>Streptophyta</taxon>
        <taxon>Embryophyta</taxon>
        <taxon>Tracheophyta</taxon>
        <taxon>Spermatophyta</taxon>
        <taxon>Magnoliopsida</taxon>
        <taxon>eudicotyledons</taxon>
        <taxon>Gunneridae</taxon>
        <taxon>Pentapetalae</taxon>
        <taxon>rosids</taxon>
        <taxon>fabids</taxon>
        <taxon>Malpighiales</taxon>
        <taxon>Rhizophoraceae</taxon>
        <taxon>Rhizophora</taxon>
    </lineage>
</organism>
<evidence type="ECO:0000256" key="1">
    <source>
        <dbReference type="SAM" id="MobiDB-lite"/>
    </source>
</evidence>
<name>A0A2P2IIG3_RHIMU</name>
<sequence>MQMTPPTTLTMCPSCERVAVPPSASSTADPLSHRQLGSTQHSPVPINPRAPAAPVTHGPFDPIRPQL</sequence>
<feature type="compositionally biased region" description="Polar residues" evidence="1">
    <location>
        <begin position="23"/>
        <end position="42"/>
    </location>
</feature>
<protein>
    <submittedName>
        <fullName evidence="2">Uncharacterized protein</fullName>
    </submittedName>
</protein>
<dbReference type="EMBL" id="GGEC01000474">
    <property type="protein sequence ID" value="MBW80957.1"/>
    <property type="molecule type" value="Transcribed_RNA"/>
</dbReference>